<dbReference type="SUPFAM" id="SSF52172">
    <property type="entry name" value="CheY-like"/>
    <property type="match status" value="1"/>
</dbReference>
<dbReference type="RefSeq" id="WP_063204823.1">
    <property type="nucleotide sequence ID" value="NZ_LUKD01000001.1"/>
</dbReference>
<dbReference type="PANTHER" id="PTHR45339:SF3">
    <property type="entry name" value="HISTIDINE KINASE"/>
    <property type="match status" value="1"/>
</dbReference>
<sequence length="132" mass="15207">MTTLSGLKVLIVDDIKDNQLLVERYLQKVGVQHMDFAENGAEAVEKAKQEAYDCILMDLQMPVMDGMEATRTLRRSGYTRPIWALTAHALREEREKCLAQGFDKHFAKPLDRKALIDDLELLHRRKQSEQHA</sequence>
<dbReference type="Pfam" id="PF00072">
    <property type="entry name" value="Response_reg"/>
    <property type="match status" value="1"/>
</dbReference>
<evidence type="ECO:0000256" key="2">
    <source>
        <dbReference type="PROSITE-ProRule" id="PRU00169"/>
    </source>
</evidence>
<evidence type="ECO:0000313" key="5">
    <source>
        <dbReference type="Proteomes" id="UP000075799"/>
    </source>
</evidence>
<protein>
    <recommendedName>
        <fullName evidence="3">Response regulatory domain-containing protein</fullName>
    </recommendedName>
</protein>
<evidence type="ECO:0000259" key="3">
    <source>
        <dbReference type="PROSITE" id="PS50110"/>
    </source>
</evidence>
<accession>A0A162GGX6</accession>
<proteinExistence type="predicted"/>
<organism evidence="4 5">
    <name type="scientific">Bdellovibrio bacteriovorus</name>
    <dbReference type="NCBI Taxonomy" id="959"/>
    <lineage>
        <taxon>Bacteria</taxon>
        <taxon>Pseudomonadati</taxon>
        <taxon>Bdellovibrionota</taxon>
        <taxon>Bdellovibrionia</taxon>
        <taxon>Bdellovibrionales</taxon>
        <taxon>Pseudobdellovibrionaceae</taxon>
        <taxon>Bdellovibrio</taxon>
    </lineage>
</organism>
<keyword evidence="1 2" id="KW-0597">Phosphoprotein</keyword>
<dbReference type="Gene3D" id="3.40.50.2300">
    <property type="match status" value="1"/>
</dbReference>
<comment type="caution">
    <text evidence="4">The sequence shown here is derived from an EMBL/GenBank/DDBJ whole genome shotgun (WGS) entry which is preliminary data.</text>
</comment>
<dbReference type="OrthoDB" id="5297299at2"/>
<evidence type="ECO:0000256" key="1">
    <source>
        <dbReference type="ARBA" id="ARBA00022553"/>
    </source>
</evidence>
<dbReference type="GO" id="GO:0000160">
    <property type="term" value="P:phosphorelay signal transduction system"/>
    <property type="evidence" value="ECO:0007669"/>
    <property type="project" value="InterPro"/>
</dbReference>
<dbReference type="PROSITE" id="PS50110">
    <property type="entry name" value="RESPONSE_REGULATORY"/>
    <property type="match status" value="1"/>
</dbReference>
<reference evidence="4 5" key="1">
    <citation type="submission" date="2016-03" db="EMBL/GenBank/DDBJ databases">
        <authorList>
            <person name="Ploux O."/>
        </authorList>
    </citation>
    <scope>NUCLEOTIDE SEQUENCE [LARGE SCALE GENOMIC DNA]</scope>
    <source>
        <strain evidence="4 5">EC13</strain>
    </source>
</reference>
<gene>
    <name evidence="4" type="ORF">AZI87_02340</name>
</gene>
<dbReference type="PANTHER" id="PTHR45339">
    <property type="entry name" value="HYBRID SIGNAL TRANSDUCTION HISTIDINE KINASE J"/>
    <property type="match status" value="1"/>
</dbReference>
<dbReference type="AlphaFoldDB" id="A0A162GGX6"/>
<feature type="domain" description="Response regulatory" evidence="3">
    <location>
        <begin position="8"/>
        <end position="123"/>
    </location>
</feature>
<dbReference type="Proteomes" id="UP000075799">
    <property type="component" value="Unassembled WGS sequence"/>
</dbReference>
<dbReference type="SMART" id="SM00448">
    <property type="entry name" value="REC"/>
    <property type="match status" value="1"/>
</dbReference>
<dbReference type="InterPro" id="IPR001789">
    <property type="entry name" value="Sig_transdc_resp-reg_receiver"/>
</dbReference>
<dbReference type="InterPro" id="IPR011006">
    <property type="entry name" value="CheY-like_superfamily"/>
</dbReference>
<name>A0A162GGX6_BDEBC</name>
<dbReference type="CDD" id="cd17546">
    <property type="entry name" value="REC_hyHK_CKI1_RcsC-like"/>
    <property type="match status" value="1"/>
</dbReference>
<evidence type="ECO:0000313" key="4">
    <source>
        <dbReference type="EMBL" id="KYG68120.1"/>
    </source>
</evidence>
<dbReference type="EMBL" id="LUKD01000001">
    <property type="protein sequence ID" value="KYG68120.1"/>
    <property type="molecule type" value="Genomic_DNA"/>
</dbReference>
<feature type="modified residue" description="4-aspartylphosphate" evidence="2">
    <location>
        <position position="58"/>
    </location>
</feature>